<keyword evidence="1" id="KW-0472">Membrane</keyword>
<feature type="transmembrane region" description="Helical" evidence="1">
    <location>
        <begin position="188"/>
        <end position="209"/>
    </location>
</feature>
<feature type="transmembrane region" description="Helical" evidence="1">
    <location>
        <begin position="97"/>
        <end position="117"/>
    </location>
</feature>
<gene>
    <name evidence="3" type="ORF">UFOPK3837_01114</name>
</gene>
<name>A0A6J7L593_9ZZZZ</name>
<feature type="transmembrane region" description="Helical" evidence="1">
    <location>
        <begin position="137"/>
        <end position="162"/>
    </location>
</feature>
<protein>
    <submittedName>
        <fullName evidence="3">Unannotated protein</fullName>
    </submittedName>
</protein>
<proteinExistence type="predicted"/>
<feature type="transmembrane region" description="Helical" evidence="1">
    <location>
        <begin position="215"/>
        <end position="236"/>
    </location>
</feature>
<sequence length="243" mass="26310">MRLKIEIAIVLALSLGQSAVYSMVSLFHSLLSPKGLGGSTVTLNQSLSSSPYFDLTYQLLGFLFGLAPVALTLYLLAGDSNPFNRIGFLARPLIKNVWQGLALAAVIGIPGLGLYFAARSLGLSAQVVTSNLGAYWWTIPVLLLSALGSALLEEVVMVGYLFERLRELGRGKWATIFISAAIRGSYHLYQGFGGFIGNFAMGLVFGWAYRKFGRLTPLVIAHFILDAISFVGYAWAKTFITGL</sequence>
<evidence type="ECO:0000259" key="2">
    <source>
        <dbReference type="Pfam" id="PF02517"/>
    </source>
</evidence>
<reference evidence="3" key="1">
    <citation type="submission" date="2020-05" db="EMBL/GenBank/DDBJ databases">
        <authorList>
            <person name="Chiriac C."/>
            <person name="Salcher M."/>
            <person name="Ghai R."/>
            <person name="Kavagutti S V."/>
        </authorList>
    </citation>
    <scope>NUCLEOTIDE SEQUENCE</scope>
</reference>
<dbReference type="GO" id="GO:0004175">
    <property type="term" value="F:endopeptidase activity"/>
    <property type="evidence" value="ECO:0007669"/>
    <property type="project" value="UniProtKB-ARBA"/>
</dbReference>
<keyword evidence="1" id="KW-0812">Transmembrane</keyword>
<feature type="transmembrane region" description="Helical" evidence="1">
    <location>
        <begin position="57"/>
        <end position="76"/>
    </location>
</feature>
<evidence type="ECO:0000313" key="3">
    <source>
        <dbReference type="EMBL" id="CAB4962042.1"/>
    </source>
</evidence>
<dbReference type="GO" id="GO:0080120">
    <property type="term" value="P:CAAX-box protein maturation"/>
    <property type="evidence" value="ECO:0007669"/>
    <property type="project" value="UniProtKB-ARBA"/>
</dbReference>
<dbReference type="Pfam" id="PF02517">
    <property type="entry name" value="Rce1-like"/>
    <property type="match status" value="1"/>
</dbReference>
<keyword evidence="1" id="KW-1133">Transmembrane helix</keyword>
<accession>A0A6J7L593</accession>
<feature type="domain" description="CAAX prenyl protease 2/Lysostaphin resistance protein A-like" evidence="2">
    <location>
        <begin position="136"/>
        <end position="228"/>
    </location>
</feature>
<dbReference type="EMBL" id="CAFBNO010000081">
    <property type="protein sequence ID" value="CAB4962042.1"/>
    <property type="molecule type" value="Genomic_DNA"/>
</dbReference>
<evidence type="ECO:0000256" key="1">
    <source>
        <dbReference type="SAM" id="Phobius"/>
    </source>
</evidence>
<organism evidence="3">
    <name type="scientific">freshwater metagenome</name>
    <dbReference type="NCBI Taxonomy" id="449393"/>
    <lineage>
        <taxon>unclassified sequences</taxon>
        <taxon>metagenomes</taxon>
        <taxon>ecological metagenomes</taxon>
    </lineage>
</organism>
<dbReference type="InterPro" id="IPR003675">
    <property type="entry name" value="Rce1/LyrA-like_dom"/>
</dbReference>
<dbReference type="AlphaFoldDB" id="A0A6J7L593"/>